<dbReference type="Gene3D" id="3.30.420.10">
    <property type="entry name" value="Ribonuclease H-like superfamily/Ribonuclease H"/>
    <property type="match status" value="1"/>
</dbReference>
<dbReference type="InterPro" id="IPR036397">
    <property type="entry name" value="RNaseH_sf"/>
</dbReference>
<dbReference type="InterPro" id="IPR002156">
    <property type="entry name" value="RNaseH_domain"/>
</dbReference>
<dbReference type="OrthoDB" id="1157325at2759"/>
<gene>
    <name evidence="2" type="primary">LOC108998519</name>
</gene>
<dbReference type="Proteomes" id="UP000235220">
    <property type="component" value="Chromosome 1"/>
</dbReference>
<dbReference type="KEGG" id="jre:108998519"/>
<sequence>MDTNLTLGPAQPTLDTEYGVLVHSISWVTPFEDSWRLNFSGYTTGAANGNAGAGCVLRDQNAIFKAACAAPIKDCENVDMTELVALNLGLDIALRQGVDYIEIAGDYSNVIRLLAGESIPFPSSVQSLIEECSYFLAKFRGVMIRQVTIHANEPANLLAIFGSGFEEPLQWFDKPPPEIADSLISDVIGRWMPLDGL</sequence>
<dbReference type="InterPro" id="IPR053151">
    <property type="entry name" value="RNase_H-like"/>
</dbReference>
<dbReference type="GeneID" id="108998519"/>
<organism evidence="1 2">
    <name type="scientific">Juglans regia</name>
    <name type="common">English walnut</name>
    <dbReference type="NCBI Taxonomy" id="51240"/>
    <lineage>
        <taxon>Eukaryota</taxon>
        <taxon>Viridiplantae</taxon>
        <taxon>Streptophyta</taxon>
        <taxon>Embryophyta</taxon>
        <taxon>Tracheophyta</taxon>
        <taxon>Spermatophyta</taxon>
        <taxon>Magnoliopsida</taxon>
        <taxon>eudicotyledons</taxon>
        <taxon>Gunneridae</taxon>
        <taxon>Pentapetalae</taxon>
        <taxon>rosids</taxon>
        <taxon>fabids</taxon>
        <taxon>Fagales</taxon>
        <taxon>Juglandaceae</taxon>
        <taxon>Juglans</taxon>
    </lineage>
</organism>
<proteinExistence type="predicted"/>
<dbReference type="InterPro" id="IPR012337">
    <property type="entry name" value="RNaseH-like_sf"/>
</dbReference>
<dbReference type="PANTHER" id="PTHR47723:SF4">
    <property type="entry name" value="PENTATRICOPEPTIDE REPEAT-CONTAINING-LIKE PROTEIN"/>
    <property type="match status" value="1"/>
</dbReference>
<keyword evidence="1" id="KW-1185">Reference proteome</keyword>
<dbReference type="AlphaFoldDB" id="A0A2I4FG67"/>
<dbReference type="Gramene" id="Jr01_12760_p1">
    <property type="protein sequence ID" value="cds.Jr01_12760_p1"/>
    <property type="gene ID" value="Jr01_12760"/>
</dbReference>
<dbReference type="SUPFAM" id="SSF53098">
    <property type="entry name" value="Ribonuclease H-like"/>
    <property type="match status" value="1"/>
</dbReference>
<reference evidence="2" key="1">
    <citation type="submission" date="2025-08" db="UniProtKB">
        <authorList>
            <consortium name="RefSeq"/>
        </authorList>
    </citation>
    <scope>IDENTIFICATION</scope>
    <source>
        <tissue evidence="2">Leaves</tissue>
    </source>
</reference>
<dbReference type="RefSeq" id="XP_018830632.2">
    <property type="nucleotide sequence ID" value="XM_018975087.2"/>
</dbReference>
<dbReference type="Pfam" id="PF13456">
    <property type="entry name" value="RVT_3"/>
    <property type="match status" value="1"/>
</dbReference>
<evidence type="ECO:0000313" key="1">
    <source>
        <dbReference type="Proteomes" id="UP000235220"/>
    </source>
</evidence>
<name>A0A2I4FG67_JUGRE</name>
<dbReference type="GO" id="GO:0003676">
    <property type="term" value="F:nucleic acid binding"/>
    <property type="evidence" value="ECO:0007669"/>
    <property type="project" value="InterPro"/>
</dbReference>
<dbReference type="PANTHER" id="PTHR47723">
    <property type="entry name" value="OS05G0353850 PROTEIN"/>
    <property type="match status" value="1"/>
</dbReference>
<evidence type="ECO:0000313" key="2">
    <source>
        <dbReference type="RefSeq" id="XP_018830632.2"/>
    </source>
</evidence>
<dbReference type="GO" id="GO:0004523">
    <property type="term" value="F:RNA-DNA hybrid ribonuclease activity"/>
    <property type="evidence" value="ECO:0007669"/>
    <property type="project" value="InterPro"/>
</dbReference>
<protein>
    <submittedName>
        <fullName evidence="2">Uncharacterized protein LOC108998519</fullName>
    </submittedName>
</protein>
<accession>A0A2I4FG67</accession>